<gene>
    <name evidence="1" type="ORF">H3V53_19570</name>
</gene>
<sequence length="54" mass="5807">MIVEAQTVESYVGHAESAQFFVGNVARLAVTLDGQQVIAIDGDACRFFAFSLGR</sequence>
<evidence type="ECO:0000313" key="1">
    <source>
        <dbReference type="EMBL" id="MEI5999325.1"/>
    </source>
</evidence>
<protein>
    <submittedName>
        <fullName evidence="1">Uncharacterized protein</fullName>
    </submittedName>
</protein>
<accession>A0ABU8IUW4</accession>
<dbReference type="RefSeq" id="WP_336599403.1">
    <property type="nucleotide sequence ID" value="NZ_JACFYJ010000032.1"/>
</dbReference>
<name>A0ABU8IUW4_9BURK</name>
<dbReference type="EMBL" id="JACFYJ010000032">
    <property type="protein sequence ID" value="MEI5999325.1"/>
    <property type="molecule type" value="Genomic_DNA"/>
</dbReference>
<comment type="caution">
    <text evidence="1">The sequence shown here is derived from an EMBL/GenBank/DDBJ whole genome shotgun (WGS) entry which is preliminary data.</text>
</comment>
<evidence type="ECO:0000313" key="2">
    <source>
        <dbReference type="Proteomes" id="UP001386437"/>
    </source>
</evidence>
<organism evidence="1 2">
    <name type="scientific">Paraburkholderia bengalensis</name>
    <dbReference type="NCBI Taxonomy" id="2747562"/>
    <lineage>
        <taxon>Bacteria</taxon>
        <taxon>Pseudomonadati</taxon>
        <taxon>Pseudomonadota</taxon>
        <taxon>Betaproteobacteria</taxon>
        <taxon>Burkholderiales</taxon>
        <taxon>Burkholderiaceae</taxon>
        <taxon>Paraburkholderia</taxon>
    </lineage>
</organism>
<keyword evidence="2" id="KW-1185">Reference proteome</keyword>
<proteinExistence type="predicted"/>
<reference evidence="1 2" key="1">
    <citation type="journal article" date="2022" name="Arch. Microbiol.">
        <title>Paraburkholderia bengalensis sp. nov. isolated from roots of Oryza sativa, IR64.</title>
        <authorList>
            <person name="Nag P."/>
            <person name="Mondal N."/>
            <person name="Sarkar J."/>
            <person name="Das S."/>
        </authorList>
    </citation>
    <scope>NUCLEOTIDE SEQUENCE [LARGE SCALE GENOMIC DNA]</scope>
    <source>
        <strain evidence="1 2">IR64_4_BI</strain>
    </source>
</reference>
<dbReference type="Proteomes" id="UP001386437">
    <property type="component" value="Unassembled WGS sequence"/>
</dbReference>